<dbReference type="EMBL" id="JBHSKP010000017">
    <property type="protein sequence ID" value="MFC5154798.1"/>
    <property type="molecule type" value="Genomic_DNA"/>
</dbReference>
<dbReference type="PROSITE" id="PS50075">
    <property type="entry name" value="CARRIER"/>
    <property type="match status" value="1"/>
</dbReference>
<keyword evidence="3" id="KW-1185">Reference proteome</keyword>
<accession>A0ABW0APY0</accession>
<dbReference type="Gene3D" id="1.10.1200.10">
    <property type="entry name" value="ACP-like"/>
    <property type="match status" value="1"/>
</dbReference>
<reference evidence="3" key="1">
    <citation type="journal article" date="2019" name="Int. J. Syst. Evol. Microbiol.">
        <title>The Global Catalogue of Microorganisms (GCM) 10K type strain sequencing project: providing services to taxonomists for standard genome sequencing and annotation.</title>
        <authorList>
            <consortium name="The Broad Institute Genomics Platform"/>
            <consortium name="The Broad Institute Genome Sequencing Center for Infectious Disease"/>
            <person name="Wu L."/>
            <person name="Ma J."/>
        </authorList>
    </citation>
    <scope>NUCLEOTIDE SEQUENCE [LARGE SCALE GENOMIC DNA]</scope>
    <source>
        <strain evidence="3">PCU 266</strain>
    </source>
</reference>
<feature type="domain" description="Carrier" evidence="1">
    <location>
        <begin position="4"/>
        <end position="84"/>
    </location>
</feature>
<evidence type="ECO:0000313" key="2">
    <source>
        <dbReference type="EMBL" id="MFC5154798.1"/>
    </source>
</evidence>
<evidence type="ECO:0000259" key="1">
    <source>
        <dbReference type="PROSITE" id="PS50075"/>
    </source>
</evidence>
<proteinExistence type="predicted"/>
<organism evidence="2 3">
    <name type="scientific">Streptomyces amakusaensis</name>
    <dbReference type="NCBI Taxonomy" id="67271"/>
    <lineage>
        <taxon>Bacteria</taxon>
        <taxon>Bacillati</taxon>
        <taxon>Actinomycetota</taxon>
        <taxon>Actinomycetes</taxon>
        <taxon>Kitasatosporales</taxon>
        <taxon>Streptomycetaceae</taxon>
        <taxon>Streptomyces</taxon>
    </lineage>
</organism>
<dbReference type="Proteomes" id="UP001596160">
    <property type="component" value="Unassembled WGS sequence"/>
</dbReference>
<dbReference type="InterPro" id="IPR036736">
    <property type="entry name" value="ACP-like_sf"/>
</dbReference>
<evidence type="ECO:0000313" key="3">
    <source>
        <dbReference type="Proteomes" id="UP001596160"/>
    </source>
</evidence>
<name>A0ABW0APY0_9ACTN</name>
<dbReference type="RefSeq" id="WP_344482110.1">
    <property type="nucleotide sequence ID" value="NZ_BAAASB010000017.1"/>
</dbReference>
<protein>
    <submittedName>
        <fullName evidence="2">Phosphopantetheine-binding protein</fullName>
    </submittedName>
</protein>
<dbReference type="Pfam" id="PF00550">
    <property type="entry name" value="PP-binding"/>
    <property type="match status" value="1"/>
</dbReference>
<dbReference type="InterPro" id="IPR009081">
    <property type="entry name" value="PP-bd_ACP"/>
</dbReference>
<sequence length="95" mass="10482">MERPKLLYAIESALTEVMERDPAEITEITEDTRLFEDLFLDSTSVLELLVTLEDLTGLEVDPEELDMDDFRTVGTLADRVGSRLPAGAPAGPDEA</sequence>
<dbReference type="SUPFAM" id="SSF47336">
    <property type="entry name" value="ACP-like"/>
    <property type="match status" value="1"/>
</dbReference>
<gene>
    <name evidence="2" type="ORF">ACFPRH_23960</name>
</gene>
<comment type="caution">
    <text evidence="2">The sequence shown here is derived from an EMBL/GenBank/DDBJ whole genome shotgun (WGS) entry which is preliminary data.</text>
</comment>